<name>A0AAW2JAR9_SESRA</name>
<dbReference type="AlphaFoldDB" id="A0AAW2JAR9"/>
<dbReference type="EMBL" id="JACGWJ010000542">
    <property type="protein sequence ID" value="KAL0291379.1"/>
    <property type="molecule type" value="Genomic_DNA"/>
</dbReference>
<evidence type="ECO:0000313" key="1">
    <source>
        <dbReference type="EMBL" id="KAL0291379.1"/>
    </source>
</evidence>
<accession>A0AAW2JAR9</accession>
<gene>
    <name evidence="1" type="ORF">Sradi_7028300</name>
</gene>
<organism evidence="1">
    <name type="scientific">Sesamum radiatum</name>
    <name type="common">Black benniseed</name>
    <dbReference type="NCBI Taxonomy" id="300843"/>
    <lineage>
        <taxon>Eukaryota</taxon>
        <taxon>Viridiplantae</taxon>
        <taxon>Streptophyta</taxon>
        <taxon>Embryophyta</taxon>
        <taxon>Tracheophyta</taxon>
        <taxon>Spermatophyta</taxon>
        <taxon>Magnoliopsida</taxon>
        <taxon>eudicotyledons</taxon>
        <taxon>Gunneridae</taxon>
        <taxon>Pentapetalae</taxon>
        <taxon>asterids</taxon>
        <taxon>lamiids</taxon>
        <taxon>Lamiales</taxon>
        <taxon>Pedaliaceae</taxon>
        <taxon>Sesamum</taxon>
    </lineage>
</organism>
<protein>
    <submittedName>
        <fullName evidence="1">Uncharacterized protein</fullName>
    </submittedName>
</protein>
<comment type="caution">
    <text evidence="1">The sequence shown here is derived from an EMBL/GenBank/DDBJ whole genome shotgun (WGS) entry which is preliminary data.</text>
</comment>
<proteinExistence type="predicted"/>
<reference evidence="1" key="2">
    <citation type="journal article" date="2024" name="Plant">
        <title>Genomic evolution and insights into agronomic trait innovations of Sesamum species.</title>
        <authorList>
            <person name="Miao H."/>
            <person name="Wang L."/>
            <person name="Qu L."/>
            <person name="Liu H."/>
            <person name="Sun Y."/>
            <person name="Le M."/>
            <person name="Wang Q."/>
            <person name="Wei S."/>
            <person name="Zheng Y."/>
            <person name="Lin W."/>
            <person name="Duan Y."/>
            <person name="Cao H."/>
            <person name="Xiong S."/>
            <person name="Wang X."/>
            <person name="Wei L."/>
            <person name="Li C."/>
            <person name="Ma Q."/>
            <person name="Ju M."/>
            <person name="Zhao R."/>
            <person name="Li G."/>
            <person name="Mu C."/>
            <person name="Tian Q."/>
            <person name="Mei H."/>
            <person name="Zhang T."/>
            <person name="Gao T."/>
            <person name="Zhang H."/>
        </authorList>
    </citation>
    <scope>NUCLEOTIDE SEQUENCE</scope>
    <source>
        <strain evidence="1">G02</strain>
    </source>
</reference>
<reference evidence="1" key="1">
    <citation type="submission" date="2020-06" db="EMBL/GenBank/DDBJ databases">
        <authorList>
            <person name="Li T."/>
            <person name="Hu X."/>
            <person name="Zhang T."/>
            <person name="Song X."/>
            <person name="Zhang H."/>
            <person name="Dai N."/>
            <person name="Sheng W."/>
            <person name="Hou X."/>
            <person name="Wei L."/>
        </authorList>
    </citation>
    <scope>NUCLEOTIDE SEQUENCE</scope>
    <source>
        <strain evidence="1">G02</strain>
        <tissue evidence="1">Leaf</tissue>
    </source>
</reference>
<sequence length="81" mass="8552">MRSDLQDPFQKEFSQVKLSLPKKTCCNFGSSCQQAGELATCELADCDLVLLAACSSSHSTSSLATLPAHGLLELATCELGT</sequence>